<dbReference type="SUPFAM" id="SSF88723">
    <property type="entry name" value="PIN domain-like"/>
    <property type="match status" value="1"/>
</dbReference>
<dbReference type="CDD" id="cd09879">
    <property type="entry name" value="PIN_VapC_AF0591-like"/>
    <property type="match status" value="1"/>
</dbReference>
<evidence type="ECO:0000259" key="1">
    <source>
        <dbReference type="Pfam" id="PF18477"/>
    </source>
</evidence>
<dbReference type="InterPro" id="IPR029060">
    <property type="entry name" value="PIN-like_dom_sf"/>
</dbReference>
<protein>
    <submittedName>
        <fullName evidence="2">Twitching motility protein PilT</fullName>
    </submittedName>
</protein>
<dbReference type="Proteomes" id="UP000249782">
    <property type="component" value="Unassembled WGS sequence"/>
</dbReference>
<comment type="caution">
    <text evidence="2">The sequence shown here is derived from an EMBL/GenBank/DDBJ whole genome shotgun (WGS) entry which is preliminary data.</text>
</comment>
<proteinExistence type="predicted"/>
<evidence type="ECO:0000313" key="3">
    <source>
        <dbReference type="Proteomes" id="UP000249782"/>
    </source>
</evidence>
<dbReference type="OrthoDB" id="15280at2157"/>
<dbReference type="InterPro" id="IPR041120">
    <property type="entry name" value="PIN_9"/>
</dbReference>
<dbReference type="AlphaFoldDB" id="A0A328P9E8"/>
<dbReference type="Pfam" id="PF18477">
    <property type="entry name" value="PIN_9"/>
    <property type="match status" value="1"/>
</dbReference>
<sequence length="118" mass="13443">MIPFQFKVDIISELEKIAPNGEFIIPSFVIDELKKIKMKSKGKDRIAARIALKLAKTGPFKIVNLPLNEGESVDDALIRLSDILCTNDKELRKKARRKGVPVIYLRQKKYLTINGYIT</sequence>
<reference evidence="2 3" key="1">
    <citation type="submission" date="2018-06" db="EMBL/GenBank/DDBJ databases">
        <title>Draft genome sequence of hyperthermophilic methanogen Methanothermobacter tenebrarum sp. MCM-B 1447.</title>
        <authorList>
            <person name="Pore S.D."/>
            <person name="Dagar S."/>
            <person name="Dhakephalkar P.K."/>
        </authorList>
    </citation>
    <scope>NUCLEOTIDE SEQUENCE [LARGE SCALE GENOMIC DNA]</scope>
    <source>
        <strain evidence="2 3">MCM B 1447</strain>
    </source>
</reference>
<dbReference type="Gene3D" id="3.40.50.1010">
    <property type="entry name" value="5'-nuclease"/>
    <property type="match status" value="1"/>
</dbReference>
<dbReference type="EMBL" id="QLOE01000008">
    <property type="protein sequence ID" value="RAO78739.1"/>
    <property type="molecule type" value="Genomic_DNA"/>
</dbReference>
<keyword evidence="3" id="KW-1185">Reference proteome</keyword>
<evidence type="ECO:0000313" key="2">
    <source>
        <dbReference type="EMBL" id="RAO78739.1"/>
    </source>
</evidence>
<name>A0A328P9E8_9EURY</name>
<organism evidence="2 3">
    <name type="scientific">Methanothermobacter tenebrarum</name>
    <dbReference type="NCBI Taxonomy" id="680118"/>
    <lineage>
        <taxon>Archaea</taxon>
        <taxon>Methanobacteriati</taxon>
        <taxon>Methanobacteriota</taxon>
        <taxon>Methanomada group</taxon>
        <taxon>Methanobacteria</taxon>
        <taxon>Methanobacteriales</taxon>
        <taxon>Methanobacteriaceae</taxon>
        <taxon>Methanothermobacter</taxon>
    </lineage>
</organism>
<dbReference type="RefSeq" id="WP_112094256.1">
    <property type="nucleotide sequence ID" value="NZ_QLOE01000008.1"/>
</dbReference>
<feature type="domain" description="VapC9 PIN-like" evidence="1">
    <location>
        <begin position="1"/>
        <end position="108"/>
    </location>
</feature>
<gene>
    <name evidence="2" type="ORF">DPC56_06430</name>
</gene>
<accession>A0A328P9E8</accession>